<dbReference type="GO" id="GO:0003723">
    <property type="term" value="F:RNA binding"/>
    <property type="evidence" value="ECO:0007669"/>
    <property type="project" value="InterPro"/>
</dbReference>
<dbReference type="GO" id="GO:0000166">
    <property type="term" value="F:nucleotide binding"/>
    <property type="evidence" value="ECO:0007669"/>
    <property type="project" value="UniProtKB-KW"/>
</dbReference>
<comment type="catalytic activity">
    <reaction evidence="5 6">
        <text>RNA(n) + a ribonucleoside 5'-triphosphate = RNA(n+1) + diphosphate</text>
        <dbReference type="Rhea" id="RHEA:21248"/>
        <dbReference type="Rhea" id="RHEA-COMP:14527"/>
        <dbReference type="Rhea" id="RHEA-COMP:17342"/>
        <dbReference type="ChEBI" id="CHEBI:33019"/>
        <dbReference type="ChEBI" id="CHEBI:61557"/>
        <dbReference type="ChEBI" id="CHEBI:140395"/>
        <dbReference type="EC" id="2.7.7.48"/>
    </reaction>
</comment>
<dbReference type="EMBL" id="MT138166">
    <property type="protein sequence ID" value="QJI53815.1"/>
    <property type="molecule type" value="Genomic_RNA"/>
</dbReference>
<keyword evidence="6" id="KW-0693">Viral RNA replication</keyword>
<evidence type="ECO:0000256" key="5">
    <source>
        <dbReference type="ARBA" id="ARBA00048744"/>
    </source>
</evidence>
<evidence type="ECO:0000256" key="4">
    <source>
        <dbReference type="ARBA" id="ARBA00022741"/>
    </source>
</evidence>
<dbReference type="InterPro" id="IPR043502">
    <property type="entry name" value="DNA/RNA_pol_sf"/>
</dbReference>
<dbReference type="EC" id="2.7.7.48" evidence="6"/>
<keyword evidence="4 6" id="KW-0547">Nucleotide-binding</keyword>
<keyword evidence="3 6" id="KW-0548">Nucleotidyltransferase</keyword>
<evidence type="ECO:0000256" key="2">
    <source>
        <dbReference type="ARBA" id="ARBA00022679"/>
    </source>
</evidence>
<organism evidence="7">
    <name type="scientific">Solemoviridae sp</name>
    <dbReference type="NCBI Taxonomy" id="2715208"/>
    <lineage>
        <taxon>Viruses</taxon>
        <taxon>Riboviria</taxon>
        <taxon>Orthornavirae</taxon>
        <taxon>Pisuviricota</taxon>
        <taxon>Pisoniviricetes</taxon>
        <taxon>Sobelivirales</taxon>
        <taxon>Solemoviridae</taxon>
    </lineage>
</organism>
<evidence type="ECO:0000313" key="7">
    <source>
        <dbReference type="EMBL" id="QJI53815.1"/>
    </source>
</evidence>
<protein>
    <recommendedName>
        <fullName evidence="6">RNA-directed RNA polymerase</fullName>
        <ecNumber evidence="6">2.7.7.48</ecNumber>
    </recommendedName>
</protein>
<evidence type="ECO:0000256" key="1">
    <source>
        <dbReference type="ARBA" id="ARBA00022484"/>
    </source>
</evidence>
<dbReference type="PRINTS" id="PR00914">
    <property type="entry name" value="LVIRUSRNAPOL"/>
</dbReference>
<sequence length="374" mass="43684">MEQAYKNTVWTLPDNYLSFERFEVALRGLEMSSSPGWPYVLSKPTIGEWLGFDGVVFDAHQVSSLWYDVNLVMAGVFEIELRCFIKQEPHSLDKARNNRWRLIMALPLSVQVLWQMLFKYQNDLEIAKAYEIPSQQGIVICGGGWKIYRESWVARGFNMGLDKRAWDWTAPYWLIQMDLQFRYRMGRGSKMAEWMGLACEMYEKVFERPLVRLSNGLVLRQKFPGIFKSGLVNTISSNSHMQVMIHLFYCREKGLDWEPLPVACGDDTLQSDVHTVDVDCYARYGAIVKSASQGLEFVGHEFLRGGPVPLYNSKHFAKFRHVKDEDMAMYLDSMCRLYAHSELFDVWIYFARELGVEDQLLSKQAYQFWYDFEI</sequence>
<keyword evidence="2 6" id="KW-0808">Transferase</keyword>
<dbReference type="GO" id="GO:0003968">
    <property type="term" value="F:RNA-directed RNA polymerase activity"/>
    <property type="evidence" value="ECO:0007669"/>
    <property type="project" value="UniProtKB-KW"/>
</dbReference>
<reference evidence="7" key="1">
    <citation type="submission" date="2020-01" db="EMBL/GenBank/DDBJ databases">
        <title>Viral genomes from wild and zoo birds in China.</title>
        <authorList>
            <person name="Lu J."/>
            <person name="Shan T."/>
            <person name="Yang S."/>
            <person name="Zhang W."/>
        </authorList>
    </citation>
    <scope>NUCLEOTIDE SEQUENCE</scope>
    <source>
        <strain evidence="7">Bsk136shi18</strain>
    </source>
</reference>
<dbReference type="InterPro" id="IPR001795">
    <property type="entry name" value="RNA-dir_pol_luteovirus"/>
</dbReference>
<evidence type="ECO:0000256" key="3">
    <source>
        <dbReference type="ARBA" id="ARBA00022695"/>
    </source>
</evidence>
<accession>A0A6M3YPM3</accession>
<keyword evidence="1 6" id="KW-0696">RNA-directed RNA polymerase</keyword>
<dbReference type="Pfam" id="PF02123">
    <property type="entry name" value="RdRP_4"/>
    <property type="match status" value="1"/>
</dbReference>
<evidence type="ECO:0000256" key="6">
    <source>
        <dbReference type="RuleBase" id="RU364050"/>
    </source>
</evidence>
<name>A0A6M3YPM3_9VIRU</name>
<dbReference type="SUPFAM" id="SSF56672">
    <property type="entry name" value="DNA/RNA polymerases"/>
    <property type="match status" value="1"/>
</dbReference>
<dbReference type="GO" id="GO:0006351">
    <property type="term" value="P:DNA-templated transcription"/>
    <property type="evidence" value="ECO:0007669"/>
    <property type="project" value="InterPro"/>
</dbReference>
<proteinExistence type="predicted"/>